<reference evidence="1 2" key="2">
    <citation type="journal article" date="2022" name="Mol. Ecol. Resour.">
        <title>The genomes of chicory, endive, great burdock and yacon provide insights into Asteraceae paleo-polyploidization history and plant inulin production.</title>
        <authorList>
            <person name="Fan W."/>
            <person name="Wang S."/>
            <person name="Wang H."/>
            <person name="Wang A."/>
            <person name="Jiang F."/>
            <person name="Liu H."/>
            <person name="Zhao H."/>
            <person name="Xu D."/>
            <person name="Zhang Y."/>
        </authorList>
    </citation>
    <scope>NUCLEOTIDE SEQUENCE [LARGE SCALE GENOMIC DNA]</scope>
    <source>
        <strain evidence="2">cv. Yunnan</strain>
        <tissue evidence="1">Leaves</tissue>
    </source>
</reference>
<evidence type="ECO:0000313" key="1">
    <source>
        <dbReference type="EMBL" id="KAI3797733.1"/>
    </source>
</evidence>
<comment type="caution">
    <text evidence="1">The sequence shown here is derived from an EMBL/GenBank/DDBJ whole genome shotgun (WGS) entry which is preliminary data.</text>
</comment>
<accession>A0ACB9HR08</accession>
<dbReference type="Proteomes" id="UP001056120">
    <property type="component" value="Linkage Group LG11"/>
</dbReference>
<organism evidence="1 2">
    <name type="scientific">Smallanthus sonchifolius</name>
    <dbReference type="NCBI Taxonomy" id="185202"/>
    <lineage>
        <taxon>Eukaryota</taxon>
        <taxon>Viridiplantae</taxon>
        <taxon>Streptophyta</taxon>
        <taxon>Embryophyta</taxon>
        <taxon>Tracheophyta</taxon>
        <taxon>Spermatophyta</taxon>
        <taxon>Magnoliopsida</taxon>
        <taxon>eudicotyledons</taxon>
        <taxon>Gunneridae</taxon>
        <taxon>Pentapetalae</taxon>
        <taxon>asterids</taxon>
        <taxon>campanulids</taxon>
        <taxon>Asterales</taxon>
        <taxon>Asteraceae</taxon>
        <taxon>Asteroideae</taxon>
        <taxon>Heliantheae alliance</taxon>
        <taxon>Millerieae</taxon>
        <taxon>Smallanthus</taxon>
    </lineage>
</organism>
<gene>
    <name evidence="1" type="ORF">L1987_32996</name>
</gene>
<evidence type="ECO:0000313" key="2">
    <source>
        <dbReference type="Proteomes" id="UP001056120"/>
    </source>
</evidence>
<dbReference type="EMBL" id="CM042028">
    <property type="protein sequence ID" value="KAI3797733.1"/>
    <property type="molecule type" value="Genomic_DNA"/>
</dbReference>
<proteinExistence type="predicted"/>
<protein>
    <submittedName>
        <fullName evidence="1">Uncharacterized protein</fullName>
    </submittedName>
</protein>
<reference evidence="2" key="1">
    <citation type="journal article" date="2022" name="Mol. Ecol. Resour.">
        <title>The genomes of chicory, endive, great burdock and yacon provide insights into Asteraceae palaeo-polyploidization history and plant inulin production.</title>
        <authorList>
            <person name="Fan W."/>
            <person name="Wang S."/>
            <person name="Wang H."/>
            <person name="Wang A."/>
            <person name="Jiang F."/>
            <person name="Liu H."/>
            <person name="Zhao H."/>
            <person name="Xu D."/>
            <person name="Zhang Y."/>
        </authorList>
    </citation>
    <scope>NUCLEOTIDE SEQUENCE [LARGE SCALE GENOMIC DNA]</scope>
    <source>
        <strain evidence="2">cv. Yunnan</strain>
    </source>
</reference>
<sequence length="239" mass="28158">MRNFLTEKRCFDELILLEKEWGNFEQAAKVARLKPDPVLEADLLHMGGLHRESSLIILWHPKQLLLLDEICGEFVEAAKISNEDEHSIEATLSRIWYVFFGSLWACGRRAWPLKDFKHKAELLDDVKSYVMDHPDSQDSDLVHTEIHVLSDEEICVSHMWKYLRETPRERSLRIHFCISRRILDVHLGSNCSVYVCIETRIEDETIKHLEGDLVENIVSVEGLMYFWNYWKEMICELIN</sequence>
<keyword evidence="2" id="KW-1185">Reference proteome</keyword>
<name>A0ACB9HR08_9ASTR</name>